<keyword evidence="4" id="KW-1185">Reference proteome</keyword>
<keyword evidence="3" id="KW-0808">Transferase</keyword>
<dbReference type="Pfam" id="PF03853">
    <property type="entry name" value="YjeF_N"/>
    <property type="match status" value="1"/>
</dbReference>
<comment type="catalytic activity">
    <reaction evidence="1">
        <text>(6R)-NADPHX = (6S)-NADPHX</text>
        <dbReference type="Rhea" id="RHEA:32227"/>
        <dbReference type="ChEBI" id="CHEBI:64076"/>
        <dbReference type="ChEBI" id="CHEBI:64077"/>
        <dbReference type="EC" id="5.1.99.6"/>
    </reaction>
</comment>
<evidence type="ECO:0000313" key="4">
    <source>
        <dbReference type="Proteomes" id="UP000266915"/>
    </source>
</evidence>
<comment type="cofactor">
    <cofactor evidence="1">
        <name>K(+)</name>
        <dbReference type="ChEBI" id="CHEBI:29103"/>
    </cofactor>
    <text evidence="1">Binds 1 potassium ion per subunit.</text>
</comment>
<evidence type="ECO:0000259" key="2">
    <source>
        <dbReference type="PROSITE" id="PS51385"/>
    </source>
</evidence>
<sequence>MINGYTADQVRAAEAPLLDAGEPLTARAAHGLAEELRTVLADRAEGLEGEAPDVWKILLLVGSGDNGGDALFAAAELAGTTGPDDVPIDLVVARTGDHAHEAGYAAAVEAGVRFLMNSPAEPDDTADEAKGAAIVVDAVFGIGASRNPTLRGAPKAIVEAVLPVVQNSGGPTVVAVDVPSGIDPDEGSVPEGAVLPAEVTVTFGAVKAGLLIPPGSAYAGDVRLIDIGLGPQLADVTPFTTLDQADA</sequence>
<feature type="domain" description="YjeF N-terminal" evidence="2">
    <location>
        <begin position="10"/>
        <end position="235"/>
    </location>
</feature>
<dbReference type="RefSeq" id="WP_085510560.1">
    <property type="nucleotide sequence ID" value="NZ_FXAP01000001.1"/>
</dbReference>
<accession>A0A3N2C1K2</accession>
<comment type="similarity">
    <text evidence="1">Belongs to the NnrE/AIBP family.</text>
</comment>
<dbReference type="Proteomes" id="UP000266915">
    <property type="component" value="Unassembled WGS sequence"/>
</dbReference>
<protein>
    <recommendedName>
        <fullName evidence="1">NAD(P)H-hydrate epimerase</fullName>
        <ecNumber evidence="1">5.1.99.6</ecNumber>
    </recommendedName>
    <alternativeName>
        <fullName evidence="1">NAD(P)HX epimerase</fullName>
    </alternativeName>
</protein>
<name>A0A3N2C1K2_9MICO</name>
<dbReference type="AlphaFoldDB" id="A0A3N2C1K2"/>
<dbReference type="PROSITE" id="PS51385">
    <property type="entry name" value="YJEF_N"/>
    <property type="match status" value="1"/>
</dbReference>
<dbReference type="GO" id="GO:0000166">
    <property type="term" value="F:nucleotide binding"/>
    <property type="evidence" value="ECO:0007669"/>
    <property type="project" value="UniProtKB-KW"/>
</dbReference>
<keyword evidence="1" id="KW-0479">Metal-binding</keyword>
<proteinExistence type="inferred from homology"/>
<dbReference type="EMBL" id="RKHL01000001">
    <property type="protein sequence ID" value="ROR81386.1"/>
    <property type="molecule type" value="Genomic_DNA"/>
</dbReference>
<dbReference type="InterPro" id="IPR036652">
    <property type="entry name" value="YjeF_N_dom_sf"/>
</dbReference>
<keyword evidence="3" id="KW-0418">Kinase</keyword>
<keyword evidence="1" id="KW-0547">Nucleotide-binding</keyword>
<evidence type="ECO:0000313" key="3">
    <source>
        <dbReference type="EMBL" id="ROR81386.1"/>
    </source>
</evidence>
<keyword evidence="1" id="KW-0520">NAD</keyword>
<dbReference type="HAMAP" id="MF_01966">
    <property type="entry name" value="NADHX_epimerase"/>
    <property type="match status" value="1"/>
</dbReference>
<feature type="binding site" evidence="1">
    <location>
        <begin position="65"/>
        <end position="69"/>
    </location>
    <ligand>
        <name>(6S)-NADPHX</name>
        <dbReference type="ChEBI" id="CHEBI:64076"/>
    </ligand>
</feature>
<dbReference type="GO" id="GO:0046872">
    <property type="term" value="F:metal ion binding"/>
    <property type="evidence" value="ECO:0007669"/>
    <property type="project" value="UniProtKB-KW"/>
</dbReference>
<dbReference type="InterPro" id="IPR004443">
    <property type="entry name" value="YjeF_N_dom"/>
</dbReference>
<feature type="binding site" evidence="1">
    <location>
        <position position="66"/>
    </location>
    <ligand>
        <name>K(+)</name>
        <dbReference type="ChEBI" id="CHEBI:29103"/>
    </ligand>
</feature>
<feature type="binding site" evidence="1">
    <location>
        <position position="137"/>
    </location>
    <ligand>
        <name>K(+)</name>
        <dbReference type="ChEBI" id="CHEBI:29103"/>
    </ligand>
</feature>
<comment type="function">
    <text evidence="1">Catalyzes the epimerization of the S- and R-forms of NAD(P)HX, a damaged form of NAD(P)H that is a result of enzymatic or heat-dependent hydration. This is a prerequisite for the S-specific NAD(P)H-hydrate dehydratase to allow the repair of both epimers of NAD(P)HX.</text>
</comment>
<comment type="catalytic activity">
    <reaction evidence="1">
        <text>(6R)-NADHX = (6S)-NADHX</text>
        <dbReference type="Rhea" id="RHEA:32215"/>
        <dbReference type="ChEBI" id="CHEBI:64074"/>
        <dbReference type="ChEBI" id="CHEBI:64075"/>
        <dbReference type="EC" id="5.1.99.6"/>
    </reaction>
</comment>
<keyword evidence="1" id="KW-0521">NADP</keyword>
<dbReference type="EC" id="5.1.99.6" evidence="1"/>
<keyword evidence="1" id="KW-0630">Potassium</keyword>
<reference evidence="3 4" key="1">
    <citation type="submission" date="2018-11" db="EMBL/GenBank/DDBJ databases">
        <title>Sequencing the genomes of 1000 actinobacteria strains.</title>
        <authorList>
            <person name="Klenk H.-P."/>
        </authorList>
    </citation>
    <scope>NUCLEOTIDE SEQUENCE [LARGE SCALE GENOMIC DNA]</scope>
    <source>
        <strain evidence="3 4">DSM 14012</strain>
    </source>
</reference>
<feature type="binding site" evidence="1">
    <location>
        <position position="180"/>
    </location>
    <ligand>
        <name>K(+)</name>
        <dbReference type="ChEBI" id="CHEBI:29103"/>
    </ligand>
</feature>
<comment type="caution">
    <text evidence="3">The sequence shown here is derived from an EMBL/GenBank/DDBJ whole genome shotgun (WGS) entry which is preliminary data.</text>
</comment>
<dbReference type="Gene3D" id="3.40.50.10260">
    <property type="entry name" value="YjeF N-terminal domain"/>
    <property type="match status" value="1"/>
</dbReference>
<keyword evidence="1" id="KW-0413">Isomerase</keyword>
<dbReference type="GO" id="GO:0016301">
    <property type="term" value="F:kinase activity"/>
    <property type="evidence" value="ECO:0007669"/>
    <property type="project" value="UniProtKB-KW"/>
</dbReference>
<dbReference type="GO" id="GO:0052856">
    <property type="term" value="F:NAD(P)HX epimerase activity"/>
    <property type="evidence" value="ECO:0007669"/>
    <property type="project" value="UniProtKB-UniRule"/>
</dbReference>
<gene>
    <name evidence="1" type="primary">nnrE</name>
    <name evidence="3" type="ORF">EDD42_1444</name>
</gene>
<organism evidence="3 4">
    <name type="scientific">Plantibacter flavus</name>
    <dbReference type="NCBI Taxonomy" id="150123"/>
    <lineage>
        <taxon>Bacteria</taxon>
        <taxon>Bacillati</taxon>
        <taxon>Actinomycetota</taxon>
        <taxon>Actinomycetes</taxon>
        <taxon>Micrococcales</taxon>
        <taxon>Microbacteriaceae</taxon>
        <taxon>Plantibacter</taxon>
    </lineage>
</organism>
<evidence type="ECO:0000256" key="1">
    <source>
        <dbReference type="HAMAP-Rule" id="MF_01966"/>
    </source>
</evidence>
<dbReference type="SUPFAM" id="SSF64153">
    <property type="entry name" value="YjeF N-terminal domain-like"/>
    <property type="match status" value="1"/>
</dbReference>
<comment type="caution">
    <text evidence="1">Lacks conserved residue(s) required for the propagation of feature annotation.</text>
</comment>
<feature type="binding site" evidence="1">
    <location>
        <position position="177"/>
    </location>
    <ligand>
        <name>(6S)-NADPHX</name>
        <dbReference type="ChEBI" id="CHEBI:64076"/>
    </ligand>
</feature>